<dbReference type="Proteomes" id="UP000298003">
    <property type="component" value="Unassembled WGS sequence"/>
</dbReference>
<dbReference type="EMBL" id="SOZH01000012">
    <property type="protein sequence ID" value="TFF04473.1"/>
    <property type="molecule type" value="Genomic_DNA"/>
</dbReference>
<evidence type="ECO:0000313" key="3">
    <source>
        <dbReference type="Proteomes" id="UP000298003"/>
    </source>
</evidence>
<evidence type="ECO:0000313" key="2">
    <source>
        <dbReference type="EMBL" id="TFF04473.1"/>
    </source>
</evidence>
<name>A0A4Y8QXN8_9MICO</name>
<protein>
    <submittedName>
        <fullName evidence="2">Uncharacterized protein</fullName>
    </submittedName>
</protein>
<comment type="caution">
    <text evidence="2">The sequence shown here is derived from an EMBL/GenBank/DDBJ whole genome shotgun (WGS) entry which is preliminary data.</text>
</comment>
<reference evidence="2 3" key="1">
    <citation type="submission" date="2019-03" db="EMBL/GenBank/DDBJ databases">
        <title>Cellulosimicrobium funkei JCM14302 Assembly.</title>
        <authorList>
            <person name="Dou T."/>
        </authorList>
    </citation>
    <scope>NUCLEOTIDE SEQUENCE [LARGE SCALE GENOMIC DNA]</scope>
    <source>
        <strain evidence="2 3">JCM 14302</strain>
    </source>
</reference>
<feature type="region of interest" description="Disordered" evidence="1">
    <location>
        <begin position="1"/>
        <end position="29"/>
    </location>
</feature>
<organism evidence="2 3">
    <name type="scientific">Cellulosimicrobium funkei</name>
    <dbReference type="NCBI Taxonomy" id="264251"/>
    <lineage>
        <taxon>Bacteria</taxon>
        <taxon>Bacillati</taxon>
        <taxon>Actinomycetota</taxon>
        <taxon>Actinomycetes</taxon>
        <taxon>Micrococcales</taxon>
        <taxon>Promicromonosporaceae</taxon>
        <taxon>Cellulosimicrobium</taxon>
    </lineage>
</organism>
<gene>
    <name evidence="2" type="ORF">E1O70_18735</name>
</gene>
<sequence length="118" mass="12113">MTQSLTTTDRPDATPIPGEFGPEPSAACGSGQHWTHALCDGRTDHDTPCACTCHAAPGPTCPDPSTCLARTTCGGCGEPLCHDHGPADTFECLHIGLTHAECHTDSACGALAACTYDC</sequence>
<dbReference type="RefSeq" id="WP_061269333.1">
    <property type="nucleotide sequence ID" value="NZ_SOZH01000012.1"/>
</dbReference>
<dbReference type="GeneID" id="95686523"/>
<evidence type="ECO:0000256" key="1">
    <source>
        <dbReference type="SAM" id="MobiDB-lite"/>
    </source>
</evidence>
<proteinExistence type="predicted"/>
<keyword evidence="3" id="KW-1185">Reference proteome</keyword>
<accession>A0A4Y8QXN8</accession>
<dbReference type="AlphaFoldDB" id="A0A4Y8QXN8"/>